<dbReference type="GO" id="GO:0043161">
    <property type="term" value="P:proteasome-mediated ubiquitin-dependent protein catabolic process"/>
    <property type="evidence" value="ECO:0007669"/>
    <property type="project" value="TreeGrafter"/>
</dbReference>
<dbReference type="PANTHER" id="PTHR45670">
    <property type="entry name" value="E3 UBIQUITIN-PROTEIN LIGASE TRIP12"/>
    <property type="match status" value="1"/>
</dbReference>
<dbReference type="PANTHER" id="PTHR45670:SF10">
    <property type="entry name" value="E3 UBIQUITIN-PROTEIN LIGASE UPL4"/>
    <property type="match status" value="1"/>
</dbReference>
<protein>
    <submittedName>
        <fullName evidence="2">Uncharacterized protein</fullName>
    </submittedName>
</protein>
<reference evidence="2 3" key="1">
    <citation type="journal article" date="2018" name="Proc. Natl. Acad. Sci. U.S.A.">
        <title>Draft genome sequence of Camellia sinensis var. sinensis provides insights into the evolution of the tea genome and tea quality.</title>
        <authorList>
            <person name="Wei C."/>
            <person name="Yang H."/>
            <person name="Wang S."/>
            <person name="Zhao J."/>
            <person name="Liu C."/>
            <person name="Gao L."/>
            <person name="Xia E."/>
            <person name="Lu Y."/>
            <person name="Tai Y."/>
            <person name="She G."/>
            <person name="Sun J."/>
            <person name="Cao H."/>
            <person name="Tong W."/>
            <person name="Gao Q."/>
            <person name="Li Y."/>
            <person name="Deng W."/>
            <person name="Jiang X."/>
            <person name="Wang W."/>
            <person name="Chen Q."/>
            <person name="Zhang S."/>
            <person name="Li H."/>
            <person name="Wu J."/>
            <person name="Wang P."/>
            <person name="Li P."/>
            <person name="Shi C."/>
            <person name="Zheng F."/>
            <person name="Jian J."/>
            <person name="Huang B."/>
            <person name="Shan D."/>
            <person name="Shi M."/>
            <person name="Fang C."/>
            <person name="Yue Y."/>
            <person name="Li F."/>
            <person name="Li D."/>
            <person name="Wei S."/>
            <person name="Han B."/>
            <person name="Jiang C."/>
            <person name="Yin Y."/>
            <person name="Xia T."/>
            <person name="Zhang Z."/>
            <person name="Bennetzen J.L."/>
            <person name="Zhao S."/>
            <person name="Wan X."/>
        </authorList>
    </citation>
    <scope>NUCLEOTIDE SEQUENCE [LARGE SCALE GENOMIC DNA]</scope>
    <source>
        <strain evidence="3">cv. Shuchazao</strain>
        <tissue evidence="2">Leaf</tissue>
    </source>
</reference>
<keyword evidence="1" id="KW-0808">Transferase</keyword>
<gene>
    <name evidence="2" type="ORF">TEA_019658</name>
</gene>
<dbReference type="InterPro" id="IPR045322">
    <property type="entry name" value="HECTD1/TRIP12-like"/>
</dbReference>
<dbReference type="Proteomes" id="UP000306102">
    <property type="component" value="Unassembled WGS sequence"/>
</dbReference>
<name>A0A4S4EFS6_CAMSN</name>
<evidence type="ECO:0000256" key="1">
    <source>
        <dbReference type="ARBA" id="ARBA00022679"/>
    </source>
</evidence>
<comment type="caution">
    <text evidence="2">The sequence shown here is derived from an EMBL/GenBank/DDBJ whole genome shotgun (WGS) entry which is preliminary data.</text>
</comment>
<dbReference type="STRING" id="542762.A0A4S4EFS6"/>
<dbReference type="GO" id="GO:0061630">
    <property type="term" value="F:ubiquitin protein ligase activity"/>
    <property type="evidence" value="ECO:0007669"/>
    <property type="project" value="InterPro"/>
</dbReference>
<organism evidence="2 3">
    <name type="scientific">Camellia sinensis var. sinensis</name>
    <name type="common">China tea</name>
    <dbReference type="NCBI Taxonomy" id="542762"/>
    <lineage>
        <taxon>Eukaryota</taxon>
        <taxon>Viridiplantae</taxon>
        <taxon>Streptophyta</taxon>
        <taxon>Embryophyta</taxon>
        <taxon>Tracheophyta</taxon>
        <taxon>Spermatophyta</taxon>
        <taxon>Magnoliopsida</taxon>
        <taxon>eudicotyledons</taxon>
        <taxon>Gunneridae</taxon>
        <taxon>Pentapetalae</taxon>
        <taxon>asterids</taxon>
        <taxon>Ericales</taxon>
        <taxon>Theaceae</taxon>
        <taxon>Camellia</taxon>
    </lineage>
</organism>
<sequence length="193" mass="21645">MREAKLLFPSKTYVAMIKFLLKCFEADAEQYRTVERILEYWPSVENMCLLLEHAMAYKGSVESHSNASKALITIGTYFQELVENVATCLIKIAEGARHTSDMLDELCKHGLVHQATHLIDLNCRTILCQPVYTGLIGLLVTLASGSIVAVRTLFELNISSILKDILSIYDLSHKMPSPNMVDGHCNQVLFLLL</sequence>
<dbReference type="EMBL" id="SDRB02005073">
    <property type="protein sequence ID" value="THG14842.1"/>
    <property type="molecule type" value="Genomic_DNA"/>
</dbReference>
<accession>A0A4S4EFS6</accession>
<evidence type="ECO:0000313" key="2">
    <source>
        <dbReference type="EMBL" id="THG14842.1"/>
    </source>
</evidence>
<dbReference type="GO" id="GO:0000209">
    <property type="term" value="P:protein polyubiquitination"/>
    <property type="evidence" value="ECO:0007669"/>
    <property type="project" value="TreeGrafter"/>
</dbReference>
<keyword evidence="3" id="KW-1185">Reference proteome</keyword>
<evidence type="ECO:0000313" key="3">
    <source>
        <dbReference type="Proteomes" id="UP000306102"/>
    </source>
</evidence>
<proteinExistence type="predicted"/>
<dbReference type="AlphaFoldDB" id="A0A4S4EFS6"/>